<reference evidence="2 3" key="1">
    <citation type="submission" date="2018-11" db="EMBL/GenBank/DDBJ databases">
        <title>Complete genome sequence of Nocardioides baekrokdamisoli strain KCTC 39748.</title>
        <authorList>
            <person name="Kang S.W."/>
            <person name="Lee K.C."/>
            <person name="Kim K.K."/>
            <person name="Kim J.S."/>
            <person name="Kim D.S."/>
            <person name="Ko S.H."/>
            <person name="Yang S.H."/>
            <person name="Shin Y.K."/>
            <person name="Lee J.S."/>
        </authorList>
    </citation>
    <scope>NUCLEOTIDE SEQUENCE [LARGE SCALE GENOMIC DNA]</scope>
    <source>
        <strain evidence="2 3">KCTC 39748</strain>
    </source>
</reference>
<dbReference type="PANTHER" id="PTHR36837:SF2">
    <property type="entry name" value="POLY(3-HYDROXYALKANOATE) POLYMERASE SUBUNIT PHAC"/>
    <property type="match status" value="1"/>
</dbReference>
<dbReference type="GO" id="GO:0016787">
    <property type="term" value="F:hydrolase activity"/>
    <property type="evidence" value="ECO:0007669"/>
    <property type="project" value="UniProtKB-KW"/>
</dbReference>
<evidence type="ECO:0000313" key="2">
    <source>
        <dbReference type="EMBL" id="BBH16654.1"/>
    </source>
</evidence>
<dbReference type="InterPro" id="IPR051321">
    <property type="entry name" value="PHA/PHB_synthase"/>
</dbReference>
<accession>A0A3G9IZN9</accession>
<dbReference type="EMBL" id="AP019307">
    <property type="protein sequence ID" value="BBH16654.1"/>
    <property type="molecule type" value="Genomic_DNA"/>
</dbReference>
<protein>
    <submittedName>
        <fullName evidence="2">Alpha/beta hydrolase</fullName>
    </submittedName>
</protein>
<dbReference type="KEGG" id="nbe:Back2_09410"/>
<gene>
    <name evidence="2" type="ORF">Back2_09410</name>
</gene>
<dbReference type="AlphaFoldDB" id="A0A3G9IZN9"/>
<dbReference type="SUPFAM" id="SSF53474">
    <property type="entry name" value="alpha/beta-Hydrolases"/>
    <property type="match status" value="1"/>
</dbReference>
<organism evidence="2 3">
    <name type="scientific">Nocardioides baekrokdamisoli</name>
    <dbReference type="NCBI Taxonomy" id="1804624"/>
    <lineage>
        <taxon>Bacteria</taxon>
        <taxon>Bacillati</taxon>
        <taxon>Actinomycetota</taxon>
        <taxon>Actinomycetes</taxon>
        <taxon>Propionibacteriales</taxon>
        <taxon>Nocardioidaceae</taxon>
        <taxon>Nocardioides</taxon>
    </lineage>
</organism>
<name>A0A3G9IZN9_9ACTN</name>
<dbReference type="InterPro" id="IPR000073">
    <property type="entry name" value="AB_hydrolase_1"/>
</dbReference>
<proteinExistence type="predicted"/>
<dbReference type="Pfam" id="PF00561">
    <property type="entry name" value="Abhydrolase_1"/>
    <property type="match status" value="1"/>
</dbReference>
<dbReference type="PANTHER" id="PTHR36837">
    <property type="entry name" value="POLY(3-HYDROXYALKANOATE) POLYMERASE SUBUNIT PHAC"/>
    <property type="match status" value="1"/>
</dbReference>
<dbReference type="Proteomes" id="UP000271573">
    <property type="component" value="Chromosome"/>
</dbReference>
<keyword evidence="3" id="KW-1185">Reference proteome</keyword>
<evidence type="ECO:0000313" key="3">
    <source>
        <dbReference type="Proteomes" id="UP000271573"/>
    </source>
</evidence>
<keyword evidence="2" id="KW-0378">Hydrolase</keyword>
<dbReference type="InterPro" id="IPR029058">
    <property type="entry name" value="AB_hydrolase_fold"/>
</dbReference>
<dbReference type="Gene3D" id="3.40.50.1820">
    <property type="entry name" value="alpha/beta hydrolase"/>
    <property type="match status" value="1"/>
</dbReference>
<feature type="domain" description="AB hydrolase-1" evidence="1">
    <location>
        <begin position="98"/>
        <end position="324"/>
    </location>
</feature>
<evidence type="ECO:0000259" key="1">
    <source>
        <dbReference type="Pfam" id="PF00561"/>
    </source>
</evidence>
<sequence length="347" mass="37449">MDVRRQSVVNLWDFLVRRGVADTTRTPSEIIDSGRTLELHRYVARGETDGRPVLLVPPLGAQASCFDLRQGLSLASDFVERGRPTYLVDYGPLKGADAKVGIEHFVNDVLPRAIQKVSEDAGGQDVHLVGWCMGGLLSIGTTAVYPDLPIRTVAMVASPFDMSKNPMLKPIRAIGKVTGGRIMGTVIKAAGSVPAPAVSLAFKATALPTYLKKPKTLWTRREDRDFLGQIQAVDEIMNNMFAYPGRATMQLYQRMAIRNELATGKVQGPTHLVDLATITVPVMNAAGMTDVLVPEGVAHHVGALVPNSPDVRLPLVPGGHLGALTGTKAPETTWTYINDFIADHDVA</sequence>